<keyword evidence="2" id="KW-1185">Reference proteome</keyword>
<dbReference type="Proteomes" id="UP000765509">
    <property type="component" value="Unassembled WGS sequence"/>
</dbReference>
<dbReference type="AlphaFoldDB" id="A0A9Q3I501"/>
<accession>A0A9Q3I501</accession>
<evidence type="ECO:0000313" key="1">
    <source>
        <dbReference type="EMBL" id="MBW0526179.1"/>
    </source>
</evidence>
<organism evidence="1 2">
    <name type="scientific">Austropuccinia psidii MF-1</name>
    <dbReference type="NCBI Taxonomy" id="1389203"/>
    <lineage>
        <taxon>Eukaryota</taxon>
        <taxon>Fungi</taxon>
        <taxon>Dikarya</taxon>
        <taxon>Basidiomycota</taxon>
        <taxon>Pucciniomycotina</taxon>
        <taxon>Pucciniomycetes</taxon>
        <taxon>Pucciniales</taxon>
        <taxon>Sphaerophragmiaceae</taxon>
        <taxon>Austropuccinia</taxon>
    </lineage>
</organism>
<dbReference type="EMBL" id="AVOT02032427">
    <property type="protein sequence ID" value="MBW0526179.1"/>
    <property type="molecule type" value="Genomic_DNA"/>
</dbReference>
<gene>
    <name evidence="1" type="ORF">O181_065894</name>
</gene>
<comment type="caution">
    <text evidence="1">The sequence shown here is derived from an EMBL/GenBank/DDBJ whole genome shotgun (WGS) entry which is preliminary data.</text>
</comment>
<sequence>MYHCYTISVPKGILHPAKKTPSAYIYNSSDLVQLSSHKFKQLCRTTHQSFQHLVNLIQDDTILHNSSRFKQRDPAIQLAVELEQLGSNGKTRNAIWS</sequence>
<evidence type="ECO:0000313" key="2">
    <source>
        <dbReference type="Proteomes" id="UP000765509"/>
    </source>
</evidence>
<protein>
    <submittedName>
        <fullName evidence="1">Uncharacterized protein</fullName>
    </submittedName>
</protein>
<name>A0A9Q3I501_9BASI</name>
<reference evidence="1" key="1">
    <citation type="submission" date="2021-03" db="EMBL/GenBank/DDBJ databases">
        <title>Draft genome sequence of rust myrtle Austropuccinia psidii MF-1, a brazilian biotype.</title>
        <authorList>
            <person name="Quecine M.C."/>
            <person name="Pachon D.M.R."/>
            <person name="Bonatelli M.L."/>
            <person name="Correr F.H."/>
            <person name="Franceschini L.M."/>
            <person name="Leite T.F."/>
            <person name="Margarido G.R.A."/>
            <person name="Almeida C.A."/>
            <person name="Ferrarezi J.A."/>
            <person name="Labate C.A."/>
        </authorList>
    </citation>
    <scope>NUCLEOTIDE SEQUENCE</scope>
    <source>
        <strain evidence="1">MF-1</strain>
    </source>
</reference>
<proteinExistence type="predicted"/>
<dbReference type="OrthoDB" id="2445244at2759"/>